<keyword evidence="2" id="KW-0719">Serine esterase</keyword>
<gene>
    <name evidence="8" type="ORF">PV328_004300</name>
</gene>
<reference evidence="8" key="1">
    <citation type="journal article" date="2023" name="bioRxiv">
        <title>Scaffold-level genome assemblies of two parasitoid biocontrol wasps reveal the parthenogenesis mechanism and an associated novel virus.</title>
        <authorList>
            <person name="Inwood S."/>
            <person name="Skelly J."/>
            <person name="Guhlin J."/>
            <person name="Harrop T."/>
            <person name="Goldson S."/>
            <person name="Dearden P."/>
        </authorList>
    </citation>
    <scope>NUCLEOTIDE SEQUENCE</scope>
    <source>
        <strain evidence="8">Irish</strain>
        <tissue evidence="8">Whole body</tissue>
    </source>
</reference>
<keyword evidence="4" id="KW-1015">Disulfide bond</keyword>
<dbReference type="SUPFAM" id="SSF53474">
    <property type="entry name" value="alpha/beta-Hydrolases"/>
    <property type="match status" value="1"/>
</dbReference>
<evidence type="ECO:0000256" key="5">
    <source>
        <dbReference type="ARBA" id="ARBA00023180"/>
    </source>
</evidence>
<evidence type="ECO:0000256" key="6">
    <source>
        <dbReference type="RuleBase" id="RU361235"/>
    </source>
</evidence>
<dbReference type="Gene3D" id="3.40.50.1820">
    <property type="entry name" value="alpha/beta hydrolase"/>
    <property type="match status" value="1"/>
</dbReference>
<evidence type="ECO:0000256" key="2">
    <source>
        <dbReference type="ARBA" id="ARBA00022487"/>
    </source>
</evidence>
<proteinExistence type="inferred from homology"/>
<dbReference type="Pfam" id="PF00135">
    <property type="entry name" value="COesterase"/>
    <property type="match status" value="1"/>
</dbReference>
<dbReference type="GO" id="GO:0052689">
    <property type="term" value="F:carboxylic ester hydrolase activity"/>
    <property type="evidence" value="ECO:0007669"/>
    <property type="project" value="UniProtKB-KW"/>
</dbReference>
<keyword evidence="9" id="KW-1185">Reference proteome</keyword>
<evidence type="ECO:0000313" key="8">
    <source>
        <dbReference type="EMBL" id="KAK0165815.1"/>
    </source>
</evidence>
<dbReference type="InterPro" id="IPR002018">
    <property type="entry name" value="CarbesteraseB"/>
</dbReference>
<dbReference type="AlphaFoldDB" id="A0AA39FA74"/>
<accession>A0AA39FA74</accession>
<comment type="caution">
    <text evidence="8">The sequence shown here is derived from an EMBL/GenBank/DDBJ whole genome shotgun (WGS) entry which is preliminary data.</text>
</comment>
<dbReference type="EMBL" id="JAQQBS010001422">
    <property type="protein sequence ID" value="KAK0165815.1"/>
    <property type="molecule type" value="Genomic_DNA"/>
</dbReference>
<dbReference type="EC" id="3.1.1.-" evidence="6"/>
<evidence type="ECO:0000256" key="1">
    <source>
        <dbReference type="ARBA" id="ARBA00005964"/>
    </source>
</evidence>
<evidence type="ECO:0000313" key="9">
    <source>
        <dbReference type="Proteomes" id="UP001168990"/>
    </source>
</evidence>
<keyword evidence="3 6" id="KW-0378">Hydrolase</keyword>
<organism evidence="8 9">
    <name type="scientific">Microctonus aethiopoides</name>
    <dbReference type="NCBI Taxonomy" id="144406"/>
    <lineage>
        <taxon>Eukaryota</taxon>
        <taxon>Metazoa</taxon>
        <taxon>Ecdysozoa</taxon>
        <taxon>Arthropoda</taxon>
        <taxon>Hexapoda</taxon>
        <taxon>Insecta</taxon>
        <taxon>Pterygota</taxon>
        <taxon>Neoptera</taxon>
        <taxon>Endopterygota</taxon>
        <taxon>Hymenoptera</taxon>
        <taxon>Apocrita</taxon>
        <taxon>Ichneumonoidea</taxon>
        <taxon>Braconidae</taxon>
        <taxon>Euphorinae</taxon>
        <taxon>Microctonus</taxon>
    </lineage>
</organism>
<protein>
    <recommendedName>
        <fullName evidence="6">Carboxylic ester hydrolase</fullName>
        <ecNumber evidence="6">3.1.1.-</ecNumber>
    </recommendedName>
</protein>
<reference evidence="8" key="2">
    <citation type="submission" date="2023-03" db="EMBL/GenBank/DDBJ databases">
        <authorList>
            <person name="Inwood S.N."/>
            <person name="Skelly J.G."/>
            <person name="Guhlin J."/>
            <person name="Harrop T.W.R."/>
            <person name="Goldson S.G."/>
            <person name="Dearden P.K."/>
        </authorList>
    </citation>
    <scope>NUCLEOTIDE SEQUENCE</scope>
    <source>
        <strain evidence="8">Irish</strain>
        <tissue evidence="8">Whole body</tissue>
    </source>
</reference>
<sequence>MENPIVRVQQGRLRGIRERNLNGMIFVAFRGIPYATPPIDDLRFRDCEPLEPWIGIRDVIKFGDQCAQQEWVTHNIIGSDDCLNLNIYTPTLTPPKLKAVMVWIHGGSFIHGSNRDDLYGPDYLIEKNVVLVTINYRIGILGFLNADNEEAPGNQGLKDQVQALKWIQQNISQFGGDPNNVTIFGQSAGGASVHYLTISPLAQGLFHKAIMQSGVALSPWASSSTSPMETVKRLAEVLKENLSDVKEFINYLRTLDIHQLIKAAEEMETHQDKILFIHPFLPSIDRKAKNPFLLIPPEEAAKIGIKVPSICGHLSGEGVIAMGVMNSEIYHQIDIDSENLLIHPTVLRFLRKNNLTVNDVKKFYFGDGKISSENYEKIVAMLTDINFVIGLHHVIEIQTLNSMAPMYYYNFEYESEISIIKKVMDIKVKGICHGDELSFLFYPKLSKMLRKNAPQVGSVEHSIIQRLTDLWSNFAKTSNPTPQITDNIPVEWKPVDSSNEYKCLHITENFNLTKETNITQQLIGSVKRSNK</sequence>
<comment type="similarity">
    <text evidence="1 6">Belongs to the type-B carboxylesterase/lipase family.</text>
</comment>
<feature type="domain" description="Carboxylesterase type B" evidence="7">
    <location>
        <begin position="3"/>
        <end position="514"/>
    </location>
</feature>
<dbReference type="InterPro" id="IPR029058">
    <property type="entry name" value="AB_hydrolase_fold"/>
</dbReference>
<dbReference type="PANTHER" id="PTHR11559">
    <property type="entry name" value="CARBOXYLESTERASE"/>
    <property type="match status" value="1"/>
</dbReference>
<dbReference type="InterPro" id="IPR019826">
    <property type="entry name" value="Carboxylesterase_B_AS"/>
</dbReference>
<name>A0AA39FA74_9HYME</name>
<evidence type="ECO:0000259" key="7">
    <source>
        <dbReference type="Pfam" id="PF00135"/>
    </source>
</evidence>
<evidence type="ECO:0000256" key="3">
    <source>
        <dbReference type="ARBA" id="ARBA00022801"/>
    </source>
</evidence>
<dbReference type="PROSITE" id="PS00122">
    <property type="entry name" value="CARBOXYLESTERASE_B_1"/>
    <property type="match status" value="1"/>
</dbReference>
<evidence type="ECO:0000256" key="4">
    <source>
        <dbReference type="ARBA" id="ARBA00023157"/>
    </source>
</evidence>
<keyword evidence="5" id="KW-0325">Glycoprotein</keyword>
<dbReference type="InterPro" id="IPR050309">
    <property type="entry name" value="Type-B_Carboxylest/Lipase"/>
</dbReference>
<dbReference type="Proteomes" id="UP001168990">
    <property type="component" value="Unassembled WGS sequence"/>
</dbReference>